<evidence type="ECO:0000256" key="1">
    <source>
        <dbReference type="ARBA" id="ARBA00023015"/>
    </source>
</evidence>
<evidence type="ECO:0000256" key="2">
    <source>
        <dbReference type="ARBA" id="ARBA00023163"/>
    </source>
</evidence>
<dbReference type="Gene3D" id="1.10.10.1320">
    <property type="entry name" value="Anti-sigma factor, zinc-finger domain"/>
    <property type="match status" value="1"/>
</dbReference>
<keyword evidence="2" id="KW-0804">Transcription</keyword>
<dbReference type="InterPro" id="IPR041916">
    <property type="entry name" value="Anti_sigma_zinc_sf"/>
</dbReference>
<proteinExistence type="predicted"/>
<feature type="region of interest" description="Disordered" evidence="3">
    <location>
        <begin position="1"/>
        <end position="29"/>
    </location>
</feature>
<accession>A0ABN3V455</accession>
<evidence type="ECO:0000313" key="5">
    <source>
        <dbReference type="EMBL" id="GAA2777644.1"/>
    </source>
</evidence>
<organism evidence="5 6">
    <name type="scientific">Streptomyces rameus</name>
    <dbReference type="NCBI Taxonomy" id="68261"/>
    <lineage>
        <taxon>Bacteria</taxon>
        <taxon>Bacillati</taxon>
        <taxon>Actinomycetota</taxon>
        <taxon>Actinomycetes</taxon>
        <taxon>Kitasatosporales</taxon>
        <taxon>Streptomycetaceae</taxon>
        <taxon>Streptomyces</taxon>
    </lineage>
</organism>
<evidence type="ECO:0008006" key="7">
    <source>
        <dbReference type="Google" id="ProtNLM"/>
    </source>
</evidence>
<keyword evidence="1" id="KW-0805">Transcription regulation</keyword>
<dbReference type="EMBL" id="BAAAVM010000128">
    <property type="protein sequence ID" value="GAA2777644.1"/>
    <property type="molecule type" value="Genomic_DNA"/>
</dbReference>
<reference evidence="5 6" key="1">
    <citation type="journal article" date="2019" name="Int. J. Syst. Evol. Microbiol.">
        <title>The Global Catalogue of Microorganisms (GCM) 10K type strain sequencing project: providing services to taxonomists for standard genome sequencing and annotation.</title>
        <authorList>
            <consortium name="The Broad Institute Genomics Platform"/>
            <consortium name="The Broad Institute Genome Sequencing Center for Infectious Disease"/>
            <person name="Wu L."/>
            <person name="Ma J."/>
        </authorList>
    </citation>
    <scope>NUCLEOTIDE SEQUENCE [LARGE SCALE GENOMIC DNA]</scope>
    <source>
        <strain evidence="5 6">JCM 11574</strain>
    </source>
</reference>
<comment type="caution">
    <text evidence="5">The sequence shown here is derived from an EMBL/GenBank/DDBJ whole genome shotgun (WGS) entry which is preliminary data.</text>
</comment>
<dbReference type="Proteomes" id="UP001500893">
    <property type="component" value="Unassembled WGS sequence"/>
</dbReference>
<dbReference type="RefSeq" id="WP_345058927.1">
    <property type="nucleotide sequence ID" value="NZ_BAAAVM010000128.1"/>
</dbReference>
<protein>
    <recommendedName>
        <fullName evidence="7">Zinc-finger domain-containing protein</fullName>
    </recommendedName>
</protein>
<evidence type="ECO:0000313" key="6">
    <source>
        <dbReference type="Proteomes" id="UP001500893"/>
    </source>
</evidence>
<keyword evidence="4" id="KW-0812">Transmembrane</keyword>
<evidence type="ECO:0000256" key="3">
    <source>
        <dbReference type="SAM" id="MobiDB-lite"/>
    </source>
</evidence>
<feature type="compositionally biased region" description="Basic residues" evidence="3">
    <location>
        <begin position="116"/>
        <end position="127"/>
    </location>
</feature>
<gene>
    <name evidence="5" type="ORF">GCM10010521_65770</name>
</gene>
<keyword evidence="4" id="KW-0472">Membrane</keyword>
<keyword evidence="6" id="KW-1185">Reference proteome</keyword>
<feature type="transmembrane region" description="Helical" evidence="4">
    <location>
        <begin position="129"/>
        <end position="150"/>
    </location>
</feature>
<evidence type="ECO:0000256" key="4">
    <source>
        <dbReference type="SAM" id="Phobius"/>
    </source>
</evidence>
<feature type="compositionally biased region" description="Polar residues" evidence="3">
    <location>
        <begin position="201"/>
        <end position="215"/>
    </location>
</feature>
<sequence length="293" mass="30436">MTTTADTAGHPDVAEMSDLTEGLLPPDRSTEVRRHLDECGLCADVYGSLEEIRGLLGSVPEPGRMPDDVAASIDAALAAESPLTAVGEPAPAHVSRETPAKPDRPTGRPRATTGPGRKRSERGRRRHQLVLGTVLTAAVLGAGTLVATSLGTGDSRTTAHGTPSPTAASFSGHSVQEQVGVLLDAKHGLPRSADKHRLSSEGHSSTPGFTESPSTLAQTVAPVPDCIRQALPQRDDVLGAKTGTFAGKSAFLVVVPDTDDATRVTAYVVDTACVLKHPTSPGTVLWNGSYPRP</sequence>
<feature type="region of interest" description="Disordered" evidence="3">
    <location>
        <begin position="85"/>
        <end position="127"/>
    </location>
</feature>
<feature type="region of interest" description="Disordered" evidence="3">
    <location>
        <begin position="192"/>
        <end position="215"/>
    </location>
</feature>
<keyword evidence="4" id="KW-1133">Transmembrane helix</keyword>
<feature type="compositionally biased region" description="Basic and acidic residues" evidence="3">
    <location>
        <begin position="94"/>
        <end position="106"/>
    </location>
</feature>
<name>A0ABN3V455_9ACTN</name>